<dbReference type="InterPro" id="IPR017734">
    <property type="entry name" value="T6SS_SciN"/>
</dbReference>
<proteinExistence type="predicted"/>
<dbReference type="NCBIfam" id="TIGR03352">
    <property type="entry name" value="VI_chp_3"/>
    <property type="match status" value="1"/>
</dbReference>
<accession>A0A239CML7</accession>
<keyword evidence="2" id="KW-1185">Reference proteome</keyword>
<organism evidence="1 2">
    <name type="scientific">Pseudomonas japonica</name>
    <dbReference type="NCBI Taxonomy" id="256466"/>
    <lineage>
        <taxon>Bacteria</taxon>
        <taxon>Pseudomonadati</taxon>
        <taxon>Pseudomonadota</taxon>
        <taxon>Gammaproteobacteria</taxon>
        <taxon>Pseudomonadales</taxon>
        <taxon>Pseudomonadaceae</taxon>
        <taxon>Pseudomonas</taxon>
    </lineage>
</organism>
<sequence>MKQAIALLLAATTLVGCSSVGNVFKKTGQVLMDPSIQVGSADDQPSQVALSLYASADVNPNPLSHATEEPVDASLASGPGPFTVDLRSASREGLIEHLRSLLDHLESERPNTLGALAVRQRLAIPGLVVDEQAPALTLGKSQPETLFADTATSRGPVPSNWILRQGQARSAAEDEFFTGNPDLGQYGRGPALAQAVEAATTPSRATPIAFRVLQLRDDSLLENANPESLRAVPDKALGSTLLASDDYILVPGQFKFIEFTAVDERARYIAVVADFHDPGAERWHDVFRIEPRGRQYPLMVMLQGSRVAITDESYRPARNSACASPQASTCR</sequence>
<evidence type="ECO:0000313" key="1">
    <source>
        <dbReference type="EMBL" id="SNS21179.1"/>
    </source>
</evidence>
<dbReference type="STRING" id="1215104.GCA_000730585_00645"/>
<gene>
    <name evidence="1" type="ORF">SAMN05444352_104285</name>
</gene>
<dbReference type="AlphaFoldDB" id="A0A239CML7"/>
<evidence type="ECO:0000313" key="2">
    <source>
        <dbReference type="Proteomes" id="UP000198407"/>
    </source>
</evidence>
<dbReference type="Proteomes" id="UP000198407">
    <property type="component" value="Unassembled WGS sequence"/>
</dbReference>
<dbReference type="PROSITE" id="PS51257">
    <property type="entry name" value="PROKAR_LIPOPROTEIN"/>
    <property type="match status" value="1"/>
</dbReference>
<name>A0A239CML7_9PSED</name>
<dbReference type="RefSeq" id="WP_052419546.1">
    <property type="nucleotide sequence ID" value="NZ_FZOL01000004.1"/>
</dbReference>
<dbReference type="PANTHER" id="PTHR37625">
    <property type="entry name" value="OUTER MEMBRANE LIPOPROTEIN-RELATED"/>
    <property type="match status" value="1"/>
</dbReference>
<protein>
    <submittedName>
        <fullName evidence="1">Type VI secretion system protein VasD</fullName>
    </submittedName>
</protein>
<dbReference type="Gene3D" id="2.60.40.4150">
    <property type="entry name" value="Type VI secretion system, lipoprotein SciN"/>
    <property type="match status" value="1"/>
</dbReference>
<reference evidence="2" key="1">
    <citation type="submission" date="2017-06" db="EMBL/GenBank/DDBJ databases">
        <authorList>
            <person name="Varghese N."/>
            <person name="Submissions S."/>
        </authorList>
    </citation>
    <scope>NUCLEOTIDE SEQUENCE [LARGE SCALE GENOMIC DNA]</scope>
    <source>
        <strain evidence="2">DSM 22348</strain>
    </source>
</reference>
<dbReference type="Pfam" id="PF12790">
    <property type="entry name" value="T6SS-SciN"/>
    <property type="match status" value="1"/>
</dbReference>
<dbReference type="EMBL" id="FZOL01000004">
    <property type="protein sequence ID" value="SNS21179.1"/>
    <property type="molecule type" value="Genomic_DNA"/>
</dbReference>
<dbReference type="InterPro" id="IPR038706">
    <property type="entry name" value="Type_VI_SciN-like_sf"/>
</dbReference>
<dbReference type="PANTHER" id="PTHR37625:SF5">
    <property type="entry name" value="LIPOPROTEIN"/>
    <property type="match status" value="1"/>
</dbReference>